<dbReference type="Pfam" id="PF03480">
    <property type="entry name" value="DctP"/>
    <property type="match status" value="1"/>
</dbReference>
<feature type="signal peptide" evidence="2">
    <location>
        <begin position="1"/>
        <end position="23"/>
    </location>
</feature>
<dbReference type="Proteomes" id="UP000075787">
    <property type="component" value="Unassembled WGS sequence"/>
</dbReference>
<dbReference type="AlphaFoldDB" id="A0A162KJ97"/>
<feature type="chain" id="PRO_5007836585" evidence="2">
    <location>
        <begin position="24"/>
        <end position="348"/>
    </location>
</feature>
<dbReference type="PANTHER" id="PTHR33376">
    <property type="match status" value="1"/>
</dbReference>
<dbReference type="GO" id="GO:0055085">
    <property type="term" value="P:transmembrane transport"/>
    <property type="evidence" value="ECO:0007669"/>
    <property type="project" value="InterPro"/>
</dbReference>
<keyword evidence="1 2" id="KW-0732">Signal</keyword>
<name>A0A162KJ97_9PROT</name>
<proteinExistence type="predicted"/>
<dbReference type="SUPFAM" id="SSF53850">
    <property type="entry name" value="Periplasmic binding protein-like II"/>
    <property type="match status" value="1"/>
</dbReference>
<dbReference type="PANTHER" id="PTHR33376:SF4">
    <property type="entry name" value="SIALIC ACID-BINDING PERIPLASMIC PROTEIN SIAP"/>
    <property type="match status" value="1"/>
</dbReference>
<comment type="caution">
    <text evidence="3">The sequence shown here is derived from an EMBL/GenBank/DDBJ whole genome shotgun (WGS) entry which is preliminary data.</text>
</comment>
<accession>A0A162KJ97</accession>
<dbReference type="GeneID" id="97239786"/>
<sequence length="348" mass="36852">MTGKAIAAGAGVCLVLAAGAAVARDLPKTDITVIGNLGITTQSRQIEAPFWTKELPEASGGAISVNFKPWNELGLKGPEVFRILSRGQALIATAQLGHHAGDAPINDGTDLAGLSPDMATFRKVSEAFRPALNDALNKKFGIEILTMQSFQSQILYCRSEIKGLADLKGKRIRTSGASQGDFVSYFGGSPVDMAFGEVQQALAQGTIDCAITGTLGGYSAKWNEGARYLYTLPINYGAGVTAANIGGWKKLPDSVQTFITTELAKANERMWQLNMDEDAMGIACNTTGPCPLGEPAGMTRVDPGPEDEALRRKALVEAVLPKWAARCGADCVADWNATVGKVVDMQIK</sequence>
<dbReference type="NCBIfam" id="NF037995">
    <property type="entry name" value="TRAP_S1"/>
    <property type="match status" value="1"/>
</dbReference>
<organism evidence="3 4">
    <name type="scientific">Tistrella mobilis</name>
    <dbReference type="NCBI Taxonomy" id="171437"/>
    <lineage>
        <taxon>Bacteria</taxon>
        <taxon>Pseudomonadati</taxon>
        <taxon>Pseudomonadota</taxon>
        <taxon>Alphaproteobacteria</taxon>
        <taxon>Geminicoccales</taxon>
        <taxon>Geminicoccaceae</taxon>
        <taxon>Tistrella</taxon>
    </lineage>
</organism>
<dbReference type="CDD" id="cd13602">
    <property type="entry name" value="PBP2_TRAP_BpDctp6_7"/>
    <property type="match status" value="1"/>
</dbReference>
<dbReference type="InterPro" id="IPR038404">
    <property type="entry name" value="TRAP_DctP_sf"/>
</dbReference>
<reference evidence="3 4" key="1">
    <citation type="submission" date="2015-12" db="EMBL/GenBank/DDBJ databases">
        <title>Genome sequence of Tistrella mobilis MCCC 1A02139.</title>
        <authorList>
            <person name="Lu L."/>
            <person name="Lai Q."/>
            <person name="Shao Z."/>
            <person name="Qian P."/>
        </authorList>
    </citation>
    <scope>NUCLEOTIDE SEQUENCE [LARGE SCALE GENOMIC DNA]</scope>
    <source>
        <strain evidence="3 4">MCCC 1A02139</strain>
    </source>
</reference>
<evidence type="ECO:0000256" key="2">
    <source>
        <dbReference type="SAM" id="SignalP"/>
    </source>
</evidence>
<dbReference type="EMBL" id="LPZR01000174">
    <property type="protein sequence ID" value="KYO51411.1"/>
    <property type="molecule type" value="Genomic_DNA"/>
</dbReference>
<evidence type="ECO:0000313" key="4">
    <source>
        <dbReference type="Proteomes" id="UP000075787"/>
    </source>
</evidence>
<dbReference type="Gene3D" id="3.40.190.170">
    <property type="entry name" value="Bacterial extracellular solute-binding protein, family 7"/>
    <property type="match status" value="1"/>
</dbReference>
<gene>
    <name evidence="3" type="ORF">AUP44_09190</name>
</gene>
<evidence type="ECO:0000256" key="1">
    <source>
        <dbReference type="ARBA" id="ARBA00022729"/>
    </source>
</evidence>
<evidence type="ECO:0000313" key="3">
    <source>
        <dbReference type="EMBL" id="KYO51411.1"/>
    </source>
</evidence>
<dbReference type="InterPro" id="IPR018389">
    <property type="entry name" value="DctP_fam"/>
</dbReference>
<dbReference type="RefSeq" id="WP_062766365.1">
    <property type="nucleotide sequence ID" value="NZ_CP121024.1"/>
</dbReference>
<protein>
    <submittedName>
        <fullName evidence="3">Uncharacterized protein</fullName>
    </submittedName>
</protein>